<reference evidence="1" key="2">
    <citation type="submission" date="2020-09" db="EMBL/GenBank/DDBJ databases">
        <authorList>
            <person name="Sun Q."/>
            <person name="Zhou Y."/>
        </authorList>
    </citation>
    <scope>NUCLEOTIDE SEQUENCE</scope>
    <source>
        <strain evidence="1">CGMCC 1.15493</strain>
    </source>
</reference>
<protein>
    <submittedName>
        <fullName evidence="1">DUF1289 domain-containing protein</fullName>
    </submittedName>
</protein>
<evidence type="ECO:0000313" key="1">
    <source>
        <dbReference type="EMBL" id="GGD16572.1"/>
    </source>
</evidence>
<dbReference type="PANTHER" id="PTHR35175:SF2">
    <property type="entry name" value="DUF1289 DOMAIN-CONTAINING PROTEIN"/>
    <property type="match status" value="1"/>
</dbReference>
<sequence>MSIESPCTKICVIEPRSGHCRGCGRSGEEIGGWIAYSPQQRRDIMALLPARIAALGEPATPRPIALAAKA</sequence>
<proteinExistence type="predicted"/>
<dbReference type="EMBL" id="BMJJ01000004">
    <property type="protein sequence ID" value="GGD16572.1"/>
    <property type="molecule type" value="Genomic_DNA"/>
</dbReference>
<dbReference type="InterPro" id="IPR010710">
    <property type="entry name" value="DUF1289"/>
</dbReference>
<dbReference type="Pfam" id="PF06945">
    <property type="entry name" value="DUF1289"/>
    <property type="match status" value="1"/>
</dbReference>
<gene>
    <name evidence="1" type="ORF">GCM10011335_19180</name>
</gene>
<dbReference type="Proteomes" id="UP000613160">
    <property type="component" value="Unassembled WGS sequence"/>
</dbReference>
<comment type="caution">
    <text evidence="1">The sequence shown here is derived from an EMBL/GenBank/DDBJ whole genome shotgun (WGS) entry which is preliminary data.</text>
</comment>
<organism evidence="1 2">
    <name type="scientific">Aureimonas glaciei</name>
    <dbReference type="NCBI Taxonomy" id="1776957"/>
    <lineage>
        <taxon>Bacteria</taxon>
        <taxon>Pseudomonadati</taxon>
        <taxon>Pseudomonadota</taxon>
        <taxon>Alphaproteobacteria</taxon>
        <taxon>Hyphomicrobiales</taxon>
        <taxon>Aurantimonadaceae</taxon>
        <taxon>Aureimonas</taxon>
    </lineage>
</organism>
<dbReference type="AlphaFoldDB" id="A0A916XWG7"/>
<name>A0A916XWG7_9HYPH</name>
<reference evidence="1" key="1">
    <citation type="journal article" date="2014" name="Int. J. Syst. Evol. Microbiol.">
        <title>Complete genome sequence of Corynebacterium casei LMG S-19264T (=DSM 44701T), isolated from a smear-ripened cheese.</title>
        <authorList>
            <consortium name="US DOE Joint Genome Institute (JGI-PGF)"/>
            <person name="Walter F."/>
            <person name="Albersmeier A."/>
            <person name="Kalinowski J."/>
            <person name="Ruckert C."/>
        </authorList>
    </citation>
    <scope>NUCLEOTIDE SEQUENCE</scope>
    <source>
        <strain evidence="1">CGMCC 1.15493</strain>
    </source>
</reference>
<evidence type="ECO:0000313" key="2">
    <source>
        <dbReference type="Proteomes" id="UP000613160"/>
    </source>
</evidence>
<keyword evidence="2" id="KW-1185">Reference proteome</keyword>
<accession>A0A916XWG7</accession>
<dbReference type="PANTHER" id="PTHR35175">
    <property type="entry name" value="DUF1289 DOMAIN-CONTAINING PROTEIN"/>
    <property type="match status" value="1"/>
</dbReference>
<dbReference type="RefSeq" id="WP_188850390.1">
    <property type="nucleotide sequence ID" value="NZ_BMJJ01000004.1"/>
</dbReference>